<feature type="domain" description="Pre-SET" evidence="12">
    <location>
        <begin position="811"/>
        <end position="884"/>
    </location>
</feature>
<dbReference type="SMART" id="SM00468">
    <property type="entry name" value="PreSET"/>
    <property type="match status" value="1"/>
</dbReference>
<dbReference type="EMBL" id="CAJFDI010000003">
    <property type="protein sequence ID" value="CAD5220952.1"/>
    <property type="molecule type" value="Genomic_DNA"/>
</dbReference>
<dbReference type="Pfam" id="PF22898">
    <property type="entry name" value="NOMO1-like_1st"/>
    <property type="match status" value="1"/>
</dbReference>
<dbReference type="PROSITE" id="PS50280">
    <property type="entry name" value="SET"/>
    <property type="match status" value="1"/>
</dbReference>
<dbReference type="InterPro" id="IPR056190">
    <property type="entry name" value="NOMO_5th"/>
</dbReference>
<protein>
    <submittedName>
        <fullName evidence="13">(pine wood nematode) hypothetical protein</fullName>
    </submittedName>
</protein>
<keyword evidence="3" id="KW-0158">Chromosome</keyword>
<reference evidence="13" key="1">
    <citation type="submission" date="2020-09" db="EMBL/GenBank/DDBJ databases">
        <authorList>
            <person name="Kikuchi T."/>
        </authorList>
    </citation>
    <scope>NUCLEOTIDE SEQUENCE</scope>
    <source>
        <strain evidence="13">Ka4C1</strain>
    </source>
</reference>
<evidence type="ECO:0000256" key="3">
    <source>
        <dbReference type="ARBA" id="ARBA00022454"/>
    </source>
</evidence>
<dbReference type="GO" id="GO:0005694">
    <property type="term" value="C:chromosome"/>
    <property type="evidence" value="ECO:0007669"/>
    <property type="project" value="UniProtKB-SubCell"/>
</dbReference>
<comment type="caution">
    <text evidence="13">The sequence shown here is derived from an EMBL/GenBank/DDBJ whole genome shotgun (WGS) entry which is preliminary data.</text>
</comment>
<dbReference type="EMBL" id="CAJFCV020000003">
    <property type="protein sequence ID" value="CAG9107476.1"/>
    <property type="molecule type" value="Genomic_DNA"/>
</dbReference>
<evidence type="ECO:0000256" key="6">
    <source>
        <dbReference type="ARBA" id="ARBA00022691"/>
    </source>
</evidence>
<keyword evidence="10" id="KW-0812">Transmembrane</keyword>
<accession>A0A7I8WJV9</accession>
<dbReference type="Pfam" id="PF05033">
    <property type="entry name" value="Pre-SET"/>
    <property type="match status" value="1"/>
</dbReference>
<sequence length="2212" mass="250143">MDVPINTSFLNLLDKLSLDSKNELDARITSIYWNARCMKGNVVQNNGNRTEFPFELSKDIVSKLSEFGVHEVQRHYEMDIFDIVSAFCDFFFNNLVEHVDDITVDFYSIARQLYISQNDLMDFVVLLLEATDDGELSLEKMYLNHLWDPQRILLFCTYIHVGIHRPGHIYDLEKFKFLEYDKLHKPSLTNVLYETLGGLENTKRILETIDPKYFQLQVENYVLPELAQMFSALNVNKDAFLESKKALVKEMEEAALDDFELHSIPELDLVGESSSSNMEVFKKMTEYKLCDHISLDYEKKMNIGRHEKLWVEMDEKFHEGHLHSWLHDEEEDRITHVKVEIKVRSRKIVREVDASRVARASPVGAMCNAGTRVLAKYKGIDENKWKWGTLGTFPIKEYRFHYLVFFDDGTVQFIRPKNLYLCIVQPKAPNSDDFSPVFAYKYVKGVRSAFLKHYFSLYPSWPLMNVQLNTSMLVNREVGKKKTAVKAMVIQKDRCLLLVRFLTEFDEYKECKEYPCSDHSHQDEWIFAGDTMRIPTLKNILAKVETATDLNTYPEKVREYIEMLYPKYEVDDVKEFSILDKCKVKNTARKTGNKKEPSFFDFFNNAKNHHINVDQRKNVGDGEGCSKDQLIPEYLEYPNWDHLHRRPHSTCSSECLLEIRNCHLVGKHAYKDVPAFFRPFLYGFRRISLVYFDVEVRDDNDEEKNVETVFVYEAPCGRLLRSLDEVAFYLHVTKSELISIDQFTFRIWDRPNFIYRSDPKYLVDPDFAHCKEAITIPTVNSVDDEGPPLMLYQSSRCMDEPLLETQMEFTSCCSCTDDCLNSDTCECQLLTKETHQRLDERIRSEIPDGYKFRRLERKLFSGVYECNMGCSCSTNCLNRVVQRDICVPMQLFKTAKKGWGVRTLVDIPQGQFVCTYSGQMFTDVKADEHVRKGQGSDMYFADVDLFDSVEGMKMNLNIPYPDDEGIEVEEKKNRKKKRKRNKWTHQKRGRSPVITDEKTLLHHLFGESRLFVVDAQERGNLGRFFNHSCDPNMEVQMVFSDTHDIRLPMIAFFTSCDVEAGTELCWNYGYVAGSVPGKVIECSCGSAVIALLITGISCDVFSCGGFVRSSVPSILQKVKVQFLSDEGHLKYETACNPTNGYYMIPVYTRGIYRIRVAGPDGFIFDPSEKVVNINGEDNDCCSGKDINFQLSAFQVTGKILSGKGSGPSKLELGLYTEQGKQVATTTTDSKGVYSFEAAPGKYVVSTLERTNQCVERGSVPVEVVDKPVVVATDLKISGQNLNVAVVSESSEPIRDVEISLFSDVSIPFEKQVNAQMPVSAKSGNGYVYSLKTSNKGVVTFSCLPPGAFRVKASLKTEKGSLVFSPEEKLVTINSKLEEVSFESAGFTLNGKVIHGPKPLANVLVSLKKSNEKYKLIGTTDKDGNFVAKGLTKGSYRVKAEKERLRFDEKTFEVNSDGGEIKPIELLEVEICGQLIFDDPQKLGRSRFSIGIYDSENKRVSSVDVGSSDGKYCIYLAPGKYNVKPEFSSPVVHPKSFSVDVHSDAIDNLVFTEFKAKVEGSVSCLDACPNVKIDLEVNGEAIQTSKVTDNKFLFEDISPGSYKLVVHDNVGRCWEKEEYSLQVESKNVEGIVIKQTGYKVVIDSAKQAKLAWNGGGSHGIVDLQTGKTRFCVPKKGVYNLSVESCYDFEEGKRFSKELPKDEIVLRVKTARVGLNVKSSLKLNVKDVAVTVKSVSGEEIIFSQQAELNNLRFEFDLGVQDSGSKVELIPTSTTLLFKPNSYSFNFDGECDPNLVTVEAFQGKYVEGFVEPALKDVEVRAVNKKSAETLVGKTDSYGRFKIGLVFDPSEYDVALELEGYKFSKVGSNKFKAIKLSKLVVYYFDEKTQEPLGEVLVSVSGGVDYRNNVIVDKSGRKSFVGVPAGEYFISSVLREYQFVPDQTSVSIKEGETVERKIYGKRFAYSAFGKVVAAGGLPLDQVVVQALSESCGNLLEEDVTDKEGQFRVRGLKPGCEYKLVAKSRNGQRVRAIPPFINHKAKQEDLKNLEFTLLVTASQNQLLGVLQLNGLQRPKTLIVDLYEDGKKIASDNLGSTNNLFVFNDRLAEGKEYQVKISDKQLKGVNAVSSSVSFQIPQNGGLDLIKQVTLVVTPLPKKAEIETSKSNILGIFFVIFVTVVCMNLNNSKDVALDLYDRAIELVRRDSTSTVEKRKKTKNN</sequence>
<dbReference type="InterPro" id="IPR051516">
    <property type="entry name" value="SETDB_methyltransferase"/>
</dbReference>
<dbReference type="GO" id="GO:0070828">
    <property type="term" value="P:heterochromatin organization"/>
    <property type="evidence" value="ECO:0007669"/>
    <property type="project" value="TreeGrafter"/>
</dbReference>
<evidence type="ECO:0000313" key="14">
    <source>
        <dbReference type="Proteomes" id="UP000659654"/>
    </source>
</evidence>
<evidence type="ECO:0000256" key="5">
    <source>
        <dbReference type="ARBA" id="ARBA00022603"/>
    </source>
</evidence>
<comment type="subcellular location">
    <subcellularLocation>
        <location evidence="2">Chromosome</location>
    </subcellularLocation>
    <subcellularLocation>
        <location evidence="1">Nucleus</location>
    </subcellularLocation>
</comment>
<gene>
    <name evidence="13" type="ORF">BXYJ_LOCUS6435</name>
</gene>
<dbReference type="InterPro" id="IPR055074">
    <property type="entry name" value="NOMO1-3_2nd"/>
</dbReference>
<dbReference type="InterPro" id="IPR055073">
    <property type="entry name" value="NOMO1-like_9th"/>
</dbReference>
<name>A0A7I8WJV9_BURXY</name>
<dbReference type="InterPro" id="IPR055075">
    <property type="entry name" value="NOMO-like_N"/>
</dbReference>
<evidence type="ECO:0000256" key="2">
    <source>
        <dbReference type="ARBA" id="ARBA00004286"/>
    </source>
</evidence>
<dbReference type="InterPro" id="IPR001739">
    <property type="entry name" value="Methyl_CpG_DNA-bd"/>
</dbReference>
<evidence type="ECO:0000259" key="11">
    <source>
        <dbReference type="PROSITE" id="PS50280"/>
    </source>
</evidence>
<evidence type="ECO:0000256" key="1">
    <source>
        <dbReference type="ARBA" id="ARBA00004123"/>
    </source>
</evidence>
<dbReference type="PANTHER" id="PTHR46024">
    <property type="entry name" value="HISTONE-LYSINE N-METHYLTRANSFERASE EGGLESS"/>
    <property type="match status" value="1"/>
</dbReference>
<dbReference type="PANTHER" id="PTHR46024:SF1">
    <property type="entry name" value="HISTONE-LYSINE N-METHYLTRANSFERASE EGGLESS"/>
    <property type="match status" value="1"/>
</dbReference>
<dbReference type="InterPro" id="IPR007728">
    <property type="entry name" value="Pre-SET_dom"/>
</dbReference>
<dbReference type="InterPro" id="IPR056319">
    <property type="entry name" value="NOMO_7th"/>
</dbReference>
<dbReference type="OrthoDB" id="10263633at2759"/>
<feature type="compositionally biased region" description="Basic residues" evidence="9">
    <location>
        <begin position="973"/>
        <end position="989"/>
    </location>
</feature>
<dbReference type="GO" id="GO:0032259">
    <property type="term" value="P:methylation"/>
    <property type="evidence" value="ECO:0007669"/>
    <property type="project" value="UniProtKB-KW"/>
</dbReference>
<evidence type="ECO:0000256" key="7">
    <source>
        <dbReference type="ARBA" id="ARBA00022737"/>
    </source>
</evidence>
<dbReference type="PROSITE" id="PS50867">
    <property type="entry name" value="PRE_SET"/>
    <property type="match status" value="1"/>
</dbReference>
<dbReference type="GO" id="GO:0046974">
    <property type="term" value="F:histone H3K9 methyltransferase activity"/>
    <property type="evidence" value="ECO:0007669"/>
    <property type="project" value="TreeGrafter"/>
</dbReference>
<dbReference type="Pfam" id="PF23194">
    <property type="entry name" value="NOMO_5th"/>
    <property type="match status" value="1"/>
</dbReference>
<organism evidence="13 14">
    <name type="scientific">Bursaphelenchus xylophilus</name>
    <name type="common">Pinewood nematode worm</name>
    <name type="synonym">Aphelenchoides xylophilus</name>
    <dbReference type="NCBI Taxonomy" id="6326"/>
    <lineage>
        <taxon>Eukaryota</taxon>
        <taxon>Metazoa</taxon>
        <taxon>Ecdysozoa</taxon>
        <taxon>Nematoda</taxon>
        <taxon>Chromadorea</taxon>
        <taxon>Rhabditida</taxon>
        <taxon>Tylenchina</taxon>
        <taxon>Tylenchomorpha</taxon>
        <taxon>Aphelenchoidea</taxon>
        <taxon>Aphelenchoididae</taxon>
        <taxon>Bursaphelenchus</taxon>
    </lineage>
</organism>
<dbReference type="SMART" id="SM00317">
    <property type="entry name" value="SET"/>
    <property type="match status" value="1"/>
</dbReference>
<dbReference type="Gene3D" id="2.170.270.10">
    <property type="entry name" value="SET domain"/>
    <property type="match status" value="1"/>
</dbReference>
<evidence type="ECO:0000313" key="13">
    <source>
        <dbReference type="EMBL" id="CAD5220952.1"/>
    </source>
</evidence>
<dbReference type="Pfam" id="PF22904">
    <property type="entry name" value="NOMO1-like_2nd"/>
    <property type="match status" value="2"/>
</dbReference>
<proteinExistence type="predicted"/>
<dbReference type="InterPro" id="IPR046341">
    <property type="entry name" value="SET_dom_sf"/>
</dbReference>
<dbReference type="Pfam" id="PF00856">
    <property type="entry name" value="SET"/>
    <property type="match status" value="1"/>
</dbReference>
<dbReference type="GO" id="GO:0005634">
    <property type="term" value="C:nucleus"/>
    <property type="evidence" value="ECO:0007669"/>
    <property type="project" value="UniProtKB-SubCell"/>
</dbReference>
<dbReference type="SUPFAM" id="SSF49478">
    <property type="entry name" value="Cna protein B-type domain"/>
    <property type="match status" value="2"/>
</dbReference>
<dbReference type="Proteomes" id="UP000582659">
    <property type="component" value="Unassembled WGS sequence"/>
</dbReference>
<keyword evidence="4" id="KW-0678">Repressor</keyword>
<keyword evidence="8" id="KW-0539">Nucleus</keyword>
<dbReference type="Pfam" id="PF23141">
    <property type="entry name" value="Ig_NOMO"/>
    <property type="match status" value="1"/>
</dbReference>
<keyword evidence="14" id="KW-1185">Reference proteome</keyword>
<dbReference type="InterPro" id="IPR001214">
    <property type="entry name" value="SET_dom"/>
</dbReference>
<dbReference type="Proteomes" id="UP000659654">
    <property type="component" value="Unassembled WGS sequence"/>
</dbReference>
<evidence type="ECO:0000256" key="8">
    <source>
        <dbReference type="ARBA" id="ARBA00023242"/>
    </source>
</evidence>
<feature type="transmembrane region" description="Helical" evidence="10">
    <location>
        <begin position="2161"/>
        <end position="2178"/>
    </location>
</feature>
<dbReference type="GO" id="GO:0008270">
    <property type="term" value="F:zinc ion binding"/>
    <property type="evidence" value="ECO:0007669"/>
    <property type="project" value="InterPro"/>
</dbReference>
<evidence type="ECO:0000256" key="9">
    <source>
        <dbReference type="SAM" id="MobiDB-lite"/>
    </source>
</evidence>
<keyword evidence="10" id="KW-0472">Membrane</keyword>
<keyword evidence="6" id="KW-0949">S-adenosyl-L-methionine</keyword>
<feature type="region of interest" description="Disordered" evidence="9">
    <location>
        <begin position="969"/>
        <end position="989"/>
    </location>
</feature>
<evidence type="ECO:0000259" key="12">
    <source>
        <dbReference type="PROSITE" id="PS50867"/>
    </source>
</evidence>
<evidence type="ECO:0000256" key="4">
    <source>
        <dbReference type="ARBA" id="ARBA00022491"/>
    </source>
</evidence>
<dbReference type="GO" id="GO:0010629">
    <property type="term" value="P:negative regulation of gene expression"/>
    <property type="evidence" value="ECO:0007669"/>
    <property type="project" value="TreeGrafter"/>
</dbReference>
<dbReference type="InterPro" id="IPR041291">
    <property type="entry name" value="TUDOR_5"/>
</dbReference>
<keyword evidence="5" id="KW-0489">Methyltransferase</keyword>
<dbReference type="Pfam" id="PF01429">
    <property type="entry name" value="MBD"/>
    <property type="match status" value="1"/>
</dbReference>
<keyword evidence="10" id="KW-1133">Transmembrane helix</keyword>
<evidence type="ECO:0000256" key="10">
    <source>
        <dbReference type="SAM" id="Phobius"/>
    </source>
</evidence>
<keyword evidence="7" id="KW-0677">Repeat</keyword>
<feature type="domain" description="SET" evidence="11">
    <location>
        <begin position="887"/>
        <end position="1069"/>
    </location>
</feature>
<dbReference type="Pfam" id="PF18359">
    <property type="entry name" value="Tudor_5"/>
    <property type="match status" value="1"/>
</dbReference>
<dbReference type="Pfam" id="PF22902">
    <property type="entry name" value="NOMO1-like_9th"/>
    <property type="match status" value="1"/>
</dbReference>
<dbReference type="SUPFAM" id="SSF82199">
    <property type="entry name" value="SET domain"/>
    <property type="match status" value="1"/>
</dbReference>
<dbReference type="GO" id="GO:0003677">
    <property type="term" value="F:DNA binding"/>
    <property type="evidence" value="ECO:0007669"/>
    <property type="project" value="InterPro"/>
</dbReference>
<dbReference type="Gene3D" id="2.60.40.1120">
    <property type="entry name" value="Carboxypeptidase-like, regulatory domain"/>
    <property type="match status" value="1"/>
</dbReference>
<keyword evidence="5" id="KW-0808">Transferase</keyword>